<reference evidence="2 3" key="1">
    <citation type="journal article" date="2023" name="Sci. Data">
        <title>Genome assembly of the Korean intertidal mud-creeper Batillaria attramentaria.</title>
        <authorList>
            <person name="Patra A.K."/>
            <person name="Ho P.T."/>
            <person name="Jun S."/>
            <person name="Lee S.J."/>
            <person name="Kim Y."/>
            <person name="Won Y.J."/>
        </authorList>
    </citation>
    <scope>NUCLEOTIDE SEQUENCE [LARGE SCALE GENOMIC DNA]</scope>
    <source>
        <strain evidence="2">Wonlab-2016</strain>
    </source>
</reference>
<keyword evidence="3" id="KW-1185">Reference proteome</keyword>
<name>A0ABD0L8M5_9CAEN</name>
<sequence length="143" mass="16282">MMNCIPSSFSLLLSDMEYRADSSTGVWVNRKEVWRMHDTFLSVLYRKRRAATATATVEVSERSPTTPQKAAKPRKPRKAKKAANGKKATREDWKPTSRKSLVSSALYVDGCSLGGQHYDAFRKNPDDDNPYSELYEIQVIYDN</sequence>
<feature type="region of interest" description="Disordered" evidence="1">
    <location>
        <begin position="54"/>
        <end position="97"/>
    </location>
</feature>
<dbReference type="AlphaFoldDB" id="A0ABD0L8M5"/>
<comment type="caution">
    <text evidence="2">The sequence shown here is derived from an EMBL/GenBank/DDBJ whole genome shotgun (WGS) entry which is preliminary data.</text>
</comment>
<dbReference type="EMBL" id="JACVVK020000074">
    <property type="protein sequence ID" value="KAK7495523.1"/>
    <property type="molecule type" value="Genomic_DNA"/>
</dbReference>
<gene>
    <name evidence="2" type="ORF">BaRGS_00013221</name>
</gene>
<evidence type="ECO:0000256" key="1">
    <source>
        <dbReference type="SAM" id="MobiDB-lite"/>
    </source>
</evidence>
<organism evidence="2 3">
    <name type="scientific">Batillaria attramentaria</name>
    <dbReference type="NCBI Taxonomy" id="370345"/>
    <lineage>
        <taxon>Eukaryota</taxon>
        <taxon>Metazoa</taxon>
        <taxon>Spiralia</taxon>
        <taxon>Lophotrochozoa</taxon>
        <taxon>Mollusca</taxon>
        <taxon>Gastropoda</taxon>
        <taxon>Caenogastropoda</taxon>
        <taxon>Sorbeoconcha</taxon>
        <taxon>Cerithioidea</taxon>
        <taxon>Batillariidae</taxon>
        <taxon>Batillaria</taxon>
    </lineage>
</organism>
<evidence type="ECO:0000313" key="3">
    <source>
        <dbReference type="Proteomes" id="UP001519460"/>
    </source>
</evidence>
<feature type="compositionally biased region" description="Basic residues" evidence="1">
    <location>
        <begin position="71"/>
        <end position="84"/>
    </location>
</feature>
<proteinExistence type="predicted"/>
<accession>A0ABD0L8M5</accession>
<protein>
    <submittedName>
        <fullName evidence="2">Uncharacterized protein</fullName>
    </submittedName>
</protein>
<dbReference type="Proteomes" id="UP001519460">
    <property type="component" value="Unassembled WGS sequence"/>
</dbReference>
<evidence type="ECO:0000313" key="2">
    <source>
        <dbReference type="EMBL" id="KAK7495523.1"/>
    </source>
</evidence>